<dbReference type="InterPro" id="IPR013517">
    <property type="entry name" value="FG-GAP"/>
</dbReference>
<dbReference type="Pfam" id="PF07593">
    <property type="entry name" value="UnbV_ASPIC"/>
    <property type="match status" value="1"/>
</dbReference>
<keyword evidence="5" id="KW-1185">Reference proteome</keyword>
<evidence type="ECO:0000259" key="3">
    <source>
        <dbReference type="Pfam" id="PF07593"/>
    </source>
</evidence>
<dbReference type="OrthoDB" id="10022113at2759"/>
<comment type="caution">
    <text evidence="4">The sequence shown here is derived from an EMBL/GenBank/DDBJ whole genome shotgun (WGS) entry which is preliminary data.</text>
</comment>
<name>A0A8S4B3U2_9TELE</name>
<evidence type="ECO:0000256" key="1">
    <source>
        <dbReference type="ARBA" id="ARBA00022729"/>
    </source>
</evidence>
<accession>A0A8S4B3U2</accession>
<evidence type="ECO:0000313" key="4">
    <source>
        <dbReference type="EMBL" id="CAG5929081.1"/>
    </source>
</evidence>
<reference evidence="4" key="1">
    <citation type="submission" date="2021-05" db="EMBL/GenBank/DDBJ databases">
        <authorList>
            <person name="Tigano A."/>
        </authorList>
    </citation>
    <scope>NUCLEOTIDE SEQUENCE</scope>
</reference>
<dbReference type="GO" id="GO:0007413">
    <property type="term" value="P:axonal fasciculation"/>
    <property type="evidence" value="ECO:0007669"/>
    <property type="project" value="TreeGrafter"/>
</dbReference>
<dbReference type="InterPro" id="IPR011519">
    <property type="entry name" value="UnbV_ASPIC"/>
</dbReference>
<dbReference type="Gene3D" id="2.130.10.130">
    <property type="entry name" value="Integrin alpha, N-terminal"/>
    <property type="match status" value="1"/>
</dbReference>
<dbReference type="SUPFAM" id="SSF69318">
    <property type="entry name" value="Integrin alpha N-terminal domain"/>
    <property type="match status" value="1"/>
</dbReference>
<organism evidence="4 5">
    <name type="scientific">Menidia menidia</name>
    <name type="common">Atlantic silverside</name>
    <dbReference type="NCBI Taxonomy" id="238744"/>
    <lineage>
        <taxon>Eukaryota</taxon>
        <taxon>Metazoa</taxon>
        <taxon>Chordata</taxon>
        <taxon>Craniata</taxon>
        <taxon>Vertebrata</taxon>
        <taxon>Euteleostomi</taxon>
        <taxon>Actinopterygii</taxon>
        <taxon>Neopterygii</taxon>
        <taxon>Teleostei</taxon>
        <taxon>Neoteleostei</taxon>
        <taxon>Acanthomorphata</taxon>
        <taxon>Ovalentaria</taxon>
        <taxon>Atherinomorphae</taxon>
        <taxon>Atheriniformes</taxon>
        <taxon>Atherinopsidae</taxon>
        <taxon>Menidiinae</taxon>
        <taxon>Menidia</taxon>
    </lineage>
</organism>
<dbReference type="InterPro" id="IPR028994">
    <property type="entry name" value="Integrin_alpha_N"/>
</dbReference>
<sequence length="433" mass="45782">MITVTAAVMWGPGLLLLLATLGRLSDGQNSESMLRVVTQTLLPPDSVHNPTQLNYGMAVTDVDGDGDLEVVVAGYNGPNLVLKYDRTLNKLVNIAIDDSNSPYYALRDRGGNAIGVTACDVDGDGREEIYFLNTNNAYSGRATYADKLFKFRNGRYEDLLGDELNIRRKVANNMAGRSVACVDRKGTGRYAVYVANYAQGRVGPHILIEMDVGASDLSKGVVALSNVAAEAGVDKLTGGRGVVVGPILNQMRVSRRANADPLIQELNVGDAAEPEGRGTGGTVTDLDGDGQLELLLAHGESAQQPISVFKVTQGSSNNWLRVIPRTQFGAFARGAKVTAFTGQSGALTRIIDGGSGYLCQMEPVAHFGLGSDEVKVLEVSWPDGTTTTRALQAGEMNSVVEMSFPAAGAASVLSNDTQCGDGFTVQNGRCTGI</sequence>
<dbReference type="EMBL" id="CAJRST010013335">
    <property type="protein sequence ID" value="CAG5929081.1"/>
    <property type="molecule type" value="Genomic_DNA"/>
</dbReference>
<feature type="chain" id="PRO_5035802113" evidence="2">
    <location>
        <begin position="28"/>
        <end position="433"/>
    </location>
</feature>
<proteinExistence type="predicted"/>
<keyword evidence="1 2" id="KW-0732">Signal</keyword>
<dbReference type="AlphaFoldDB" id="A0A8S4B3U2"/>
<dbReference type="PANTHER" id="PTHR16026:SF1">
    <property type="entry name" value="CARTILAGE ACIDIC PROTEIN 1A ISOFORM X1"/>
    <property type="match status" value="1"/>
</dbReference>
<dbReference type="InterPro" id="IPR027039">
    <property type="entry name" value="Crtac1"/>
</dbReference>
<feature type="domain" description="ASPIC/UnbV" evidence="3">
    <location>
        <begin position="332"/>
        <end position="388"/>
    </location>
</feature>
<dbReference type="Pfam" id="PF13517">
    <property type="entry name" value="FG-GAP_3"/>
    <property type="match status" value="1"/>
</dbReference>
<evidence type="ECO:0000256" key="2">
    <source>
        <dbReference type="SAM" id="SignalP"/>
    </source>
</evidence>
<gene>
    <name evidence="4" type="ORF">MMEN_LOCUS12713</name>
</gene>
<evidence type="ECO:0000313" key="5">
    <source>
        <dbReference type="Proteomes" id="UP000677803"/>
    </source>
</evidence>
<protein>
    <submittedName>
        <fullName evidence="4">(Atlantic silverside) hypothetical protein</fullName>
    </submittedName>
</protein>
<dbReference type="PANTHER" id="PTHR16026">
    <property type="entry name" value="CARTILAGE ACIDIC PROTEIN 1"/>
    <property type="match status" value="1"/>
</dbReference>
<feature type="signal peptide" evidence="2">
    <location>
        <begin position="1"/>
        <end position="27"/>
    </location>
</feature>
<dbReference type="Proteomes" id="UP000677803">
    <property type="component" value="Unassembled WGS sequence"/>
</dbReference>